<keyword evidence="1" id="KW-1133">Transmembrane helix</keyword>
<evidence type="ECO:0000256" key="1">
    <source>
        <dbReference type="SAM" id="Phobius"/>
    </source>
</evidence>
<organism evidence="2">
    <name type="scientific">Anguilla anguilla</name>
    <name type="common">European freshwater eel</name>
    <name type="synonym">Muraena anguilla</name>
    <dbReference type="NCBI Taxonomy" id="7936"/>
    <lineage>
        <taxon>Eukaryota</taxon>
        <taxon>Metazoa</taxon>
        <taxon>Chordata</taxon>
        <taxon>Craniata</taxon>
        <taxon>Vertebrata</taxon>
        <taxon>Euteleostomi</taxon>
        <taxon>Actinopterygii</taxon>
        <taxon>Neopterygii</taxon>
        <taxon>Teleostei</taxon>
        <taxon>Anguilliformes</taxon>
        <taxon>Anguillidae</taxon>
        <taxon>Anguilla</taxon>
    </lineage>
</organism>
<reference evidence="2" key="1">
    <citation type="submission" date="2014-11" db="EMBL/GenBank/DDBJ databases">
        <authorList>
            <person name="Amaro Gonzalez C."/>
        </authorList>
    </citation>
    <scope>NUCLEOTIDE SEQUENCE</scope>
</reference>
<name>A0A0E9WKZ8_ANGAN</name>
<feature type="transmembrane region" description="Helical" evidence="1">
    <location>
        <begin position="12"/>
        <end position="33"/>
    </location>
</feature>
<keyword evidence="1" id="KW-0812">Transmembrane</keyword>
<dbReference type="AlphaFoldDB" id="A0A0E9WKZ8"/>
<accession>A0A0E9WKZ8</accession>
<evidence type="ECO:0000313" key="2">
    <source>
        <dbReference type="EMBL" id="JAH90163.1"/>
    </source>
</evidence>
<dbReference type="EMBL" id="GBXM01018414">
    <property type="protein sequence ID" value="JAH90163.1"/>
    <property type="molecule type" value="Transcribed_RNA"/>
</dbReference>
<proteinExistence type="predicted"/>
<reference evidence="2" key="2">
    <citation type="journal article" date="2015" name="Fish Shellfish Immunol.">
        <title>Early steps in the European eel (Anguilla anguilla)-Vibrio vulnificus interaction in the gills: Role of the RtxA13 toxin.</title>
        <authorList>
            <person name="Callol A."/>
            <person name="Pajuelo D."/>
            <person name="Ebbesson L."/>
            <person name="Teles M."/>
            <person name="MacKenzie S."/>
            <person name="Amaro C."/>
        </authorList>
    </citation>
    <scope>NUCLEOTIDE SEQUENCE</scope>
</reference>
<sequence>MSLFHKTMRNKYTMVFGLIDTIMYIHTQITVYFSKTDYQYTCVGNNTLVNIPQNFLRKDRTYPK</sequence>
<keyword evidence="1" id="KW-0472">Membrane</keyword>
<protein>
    <submittedName>
        <fullName evidence="2">Uncharacterized protein</fullName>
    </submittedName>
</protein>